<evidence type="ECO:0000256" key="1">
    <source>
        <dbReference type="SAM" id="MobiDB-lite"/>
    </source>
</evidence>
<feature type="region of interest" description="Disordered" evidence="1">
    <location>
        <begin position="97"/>
        <end position="139"/>
    </location>
</feature>
<proteinExistence type="predicted"/>
<gene>
    <name evidence="2" type="ORF">Tco_0724774</name>
</gene>
<dbReference type="EMBL" id="BQNB010010263">
    <property type="protein sequence ID" value="GJS74893.1"/>
    <property type="molecule type" value="Genomic_DNA"/>
</dbReference>
<feature type="compositionally biased region" description="Basic and acidic residues" evidence="1">
    <location>
        <begin position="116"/>
        <end position="131"/>
    </location>
</feature>
<evidence type="ECO:0000313" key="3">
    <source>
        <dbReference type="Proteomes" id="UP001151760"/>
    </source>
</evidence>
<sequence>MEDILGEPRVHVPNELPTHPTLMLDPDFIHSDDSFRSDLEVSFSSGTRNKNFDPGIFFEVQSKRFLSRNTFSISFIRNLLCPVIETLLPFLSKNEDKEKDIHKRIKTKPNPIKPSTGREKSVKSRSRDREQLSGPLNPR</sequence>
<reference evidence="2" key="1">
    <citation type="journal article" date="2022" name="Int. J. Mol. Sci.">
        <title>Draft Genome of Tanacetum Coccineum: Genomic Comparison of Closely Related Tanacetum-Family Plants.</title>
        <authorList>
            <person name="Yamashiro T."/>
            <person name="Shiraishi A."/>
            <person name="Nakayama K."/>
            <person name="Satake H."/>
        </authorList>
    </citation>
    <scope>NUCLEOTIDE SEQUENCE</scope>
</reference>
<reference evidence="2" key="2">
    <citation type="submission" date="2022-01" db="EMBL/GenBank/DDBJ databases">
        <authorList>
            <person name="Yamashiro T."/>
            <person name="Shiraishi A."/>
            <person name="Satake H."/>
            <person name="Nakayama K."/>
        </authorList>
    </citation>
    <scope>NUCLEOTIDE SEQUENCE</scope>
</reference>
<protein>
    <submittedName>
        <fullName evidence="2">Uncharacterized protein</fullName>
    </submittedName>
</protein>
<organism evidence="2 3">
    <name type="scientific">Tanacetum coccineum</name>
    <dbReference type="NCBI Taxonomy" id="301880"/>
    <lineage>
        <taxon>Eukaryota</taxon>
        <taxon>Viridiplantae</taxon>
        <taxon>Streptophyta</taxon>
        <taxon>Embryophyta</taxon>
        <taxon>Tracheophyta</taxon>
        <taxon>Spermatophyta</taxon>
        <taxon>Magnoliopsida</taxon>
        <taxon>eudicotyledons</taxon>
        <taxon>Gunneridae</taxon>
        <taxon>Pentapetalae</taxon>
        <taxon>asterids</taxon>
        <taxon>campanulids</taxon>
        <taxon>Asterales</taxon>
        <taxon>Asteraceae</taxon>
        <taxon>Asteroideae</taxon>
        <taxon>Anthemideae</taxon>
        <taxon>Anthemidinae</taxon>
        <taxon>Tanacetum</taxon>
    </lineage>
</organism>
<dbReference type="Proteomes" id="UP001151760">
    <property type="component" value="Unassembled WGS sequence"/>
</dbReference>
<evidence type="ECO:0000313" key="2">
    <source>
        <dbReference type="EMBL" id="GJS74893.1"/>
    </source>
</evidence>
<name>A0ABQ4YB48_9ASTR</name>
<keyword evidence="3" id="KW-1185">Reference proteome</keyword>
<accession>A0ABQ4YB48</accession>
<comment type="caution">
    <text evidence="2">The sequence shown here is derived from an EMBL/GenBank/DDBJ whole genome shotgun (WGS) entry which is preliminary data.</text>
</comment>